<evidence type="ECO:0000313" key="2">
    <source>
        <dbReference type="EMBL" id="AYC42038.1"/>
    </source>
</evidence>
<dbReference type="KEGG" id="sge:DWG14_06329"/>
<dbReference type="InterPro" id="IPR039422">
    <property type="entry name" value="MarR/SlyA-like"/>
</dbReference>
<feature type="domain" description="HTH marR-type" evidence="1">
    <location>
        <begin position="19"/>
        <end position="158"/>
    </location>
</feature>
<evidence type="ECO:0000313" key="4">
    <source>
        <dbReference type="Proteomes" id="UP000054375"/>
    </source>
</evidence>
<sequence length="169" mass="18554">MTSSGKKAPDLTQAVPADDERRAAVLLRLFEAGREQSGATVMFHTAVAAKRGLNPTETKALDLLERHGPLTAKELAASTRLAPASVTGLVDRLEAKGLVRRVAHPTDKRRVLIEPDRDNLAELFAFFEEYARDIAAACEPFTTDELETVIRFLDVMTNQQRQAAARLAD</sequence>
<proteinExistence type="predicted"/>
<dbReference type="Pfam" id="PF01047">
    <property type="entry name" value="MarR"/>
    <property type="match status" value="1"/>
</dbReference>
<dbReference type="Gene3D" id="1.10.10.10">
    <property type="entry name" value="Winged helix-like DNA-binding domain superfamily/Winged helix DNA-binding domain"/>
    <property type="match status" value="1"/>
</dbReference>
<reference evidence="2 5" key="2">
    <citation type="submission" date="2018-09" db="EMBL/GenBank/DDBJ databases">
        <title>Production of Trimethoprim by Streptomyces sp. 3E-1.</title>
        <authorList>
            <person name="Kang H.J."/>
            <person name="Kim S.B."/>
        </authorList>
    </citation>
    <scope>NUCLEOTIDE SEQUENCE [LARGE SCALE GENOMIC DNA]</scope>
    <source>
        <strain evidence="2 5">3E-1</strain>
    </source>
</reference>
<organism evidence="3 4">
    <name type="scientific">Streptomyces griseorubiginosus</name>
    <dbReference type="NCBI Taxonomy" id="67304"/>
    <lineage>
        <taxon>Bacteria</taxon>
        <taxon>Bacillati</taxon>
        <taxon>Actinomycetota</taxon>
        <taxon>Actinomycetes</taxon>
        <taxon>Kitasatosporales</taxon>
        <taxon>Streptomycetaceae</taxon>
        <taxon>Streptomyces</taxon>
    </lineage>
</organism>
<dbReference type="RefSeq" id="WP_062236462.1">
    <property type="nucleotide sequence ID" value="NZ_CP032427.1"/>
</dbReference>
<protein>
    <submittedName>
        <fullName evidence="2 3">Transcriptional regulator</fullName>
    </submittedName>
</protein>
<dbReference type="InterPro" id="IPR036388">
    <property type="entry name" value="WH-like_DNA-bd_sf"/>
</dbReference>
<dbReference type="Proteomes" id="UP000265765">
    <property type="component" value="Chromosome"/>
</dbReference>
<dbReference type="PANTHER" id="PTHR33164">
    <property type="entry name" value="TRANSCRIPTIONAL REGULATOR, MARR FAMILY"/>
    <property type="match status" value="1"/>
</dbReference>
<evidence type="ECO:0000259" key="1">
    <source>
        <dbReference type="PROSITE" id="PS50995"/>
    </source>
</evidence>
<dbReference type="InterPro" id="IPR036390">
    <property type="entry name" value="WH_DNA-bd_sf"/>
</dbReference>
<name>A0A101S6T6_9ACTN</name>
<dbReference type="PROSITE" id="PS50995">
    <property type="entry name" value="HTH_MARR_2"/>
    <property type="match status" value="1"/>
</dbReference>
<evidence type="ECO:0000313" key="3">
    <source>
        <dbReference type="EMBL" id="KUN68502.1"/>
    </source>
</evidence>
<gene>
    <name evidence="2" type="primary">mhqR_5</name>
    <name evidence="3" type="ORF">AQJ54_11265</name>
    <name evidence="2" type="ORF">DWG14_06329</name>
</gene>
<dbReference type="Proteomes" id="UP000054375">
    <property type="component" value="Unassembled WGS sequence"/>
</dbReference>
<keyword evidence="4" id="KW-1185">Reference proteome</keyword>
<dbReference type="PANTHER" id="PTHR33164:SF106">
    <property type="entry name" value="TRANSCRIPTIONAL REGULATORY PROTEIN"/>
    <property type="match status" value="1"/>
</dbReference>
<dbReference type="GO" id="GO:0006950">
    <property type="term" value="P:response to stress"/>
    <property type="evidence" value="ECO:0007669"/>
    <property type="project" value="TreeGrafter"/>
</dbReference>
<reference evidence="3 4" key="1">
    <citation type="submission" date="2015-10" db="EMBL/GenBank/DDBJ databases">
        <title>Draft genome sequence of Streptomyces griseorubiginosus DSM 40469, type strain for the species Streptomyces griseorubiginosus.</title>
        <authorList>
            <person name="Ruckert C."/>
            <person name="Winkler A."/>
            <person name="Kalinowski J."/>
            <person name="Kampfer P."/>
            <person name="Glaeser S."/>
        </authorList>
    </citation>
    <scope>NUCLEOTIDE SEQUENCE [LARGE SCALE GENOMIC DNA]</scope>
    <source>
        <strain evidence="3 4">DSM 40469</strain>
    </source>
</reference>
<dbReference type="AlphaFoldDB" id="A0A101S6T6"/>
<dbReference type="EMBL" id="CP032427">
    <property type="protein sequence ID" value="AYC42038.1"/>
    <property type="molecule type" value="Genomic_DNA"/>
</dbReference>
<dbReference type="SUPFAM" id="SSF46785">
    <property type="entry name" value="Winged helix' DNA-binding domain"/>
    <property type="match status" value="1"/>
</dbReference>
<dbReference type="EMBL" id="LMWV01000006">
    <property type="protein sequence ID" value="KUN68502.1"/>
    <property type="molecule type" value="Genomic_DNA"/>
</dbReference>
<evidence type="ECO:0000313" key="5">
    <source>
        <dbReference type="Proteomes" id="UP000265765"/>
    </source>
</evidence>
<dbReference type="GeneID" id="91285152"/>
<dbReference type="SMART" id="SM00347">
    <property type="entry name" value="HTH_MARR"/>
    <property type="match status" value="1"/>
</dbReference>
<accession>A0A101S6T6</accession>
<dbReference type="GO" id="GO:0003700">
    <property type="term" value="F:DNA-binding transcription factor activity"/>
    <property type="evidence" value="ECO:0007669"/>
    <property type="project" value="InterPro"/>
</dbReference>
<dbReference type="InterPro" id="IPR000835">
    <property type="entry name" value="HTH_MarR-typ"/>
</dbReference>
<dbReference type="OrthoDB" id="3173926at2"/>